<dbReference type="Proteomes" id="UP000001075">
    <property type="component" value="Unassembled WGS sequence"/>
</dbReference>
<dbReference type="InParanoid" id="G3HI33"/>
<protein>
    <submittedName>
        <fullName evidence="1">Uncharacterized protein</fullName>
    </submittedName>
</protein>
<accession>G3HI33</accession>
<dbReference type="EMBL" id="JH000397">
    <property type="protein sequence ID" value="EGW05101.1"/>
    <property type="molecule type" value="Genomic_DNA"/>
</dbReference>
<gene>
    <name evidence="1" type="ORF">I79_010298</name>
</gene>
<evidence type="ECO:0000313" key="1">
    <source>
        <dbReference type="EMBL" id="EGW05101.1"/>
    </source>
</evidence>
<evidence type="ECO:0000313" key="2">
    <source>
        <dbReference type="Proteomes" id="UP000001075"/>
    </source>
</evidence>
<sequence>MHTPPTACWGGGTIIPSAKLLLGGTLLHNLNKLKTDMVYKEIQPGVGGTHL</sequence>
<reference evidence="2" key="1">
    <citation type="journal article" date="2011" name="Nat. Biotechnol.">
        <title>The genomic sequence of the Chinese hamster ovary (CHO)-K1 cell line.</title>
        <authorList>
            <person name="Xu X."/>
            <person name="Nagarajan H."/>
            <person name="Lewis N.E."/>
            <person name="Pan S."/>
            <person name="Cai Z."/>
            <person name="Liu X."/>
            <person name="Chen W."/>
            <person name="Xie M."/>
            <person name="Wang W."/>
            <person name="Hammond S."/>
            <person name="Andersen M.R."/>
            <person name="Neff N."/>
            <person name="Passarelli B."/>
            <person name="Koh W."/>
            <person name="Fan H.C."/>
            <person name="Wang J."/>
            <person name="Gui Y."/>
            <person name="Lee K.H."/>
            <person name="Betenbaugh M.J."/>
            <person name="Quake S.R."/>
            <person name="Famili I."/>
            <person name="Palsson B.O."/>
            <person name="Wang J."/>
        </authorList>
    </citation>
    <scope>NUCLEOTIDE SEQUENCE [LARGE SCALE GENOMIC DNA]</scope>
    <source>
        <strain evidence="2">CHO K1 cell line</strain>
    </source>
</reference>
<dbReference type="AlphaFoldDB" id="G3HI33"/>
<proteinExistence type="predicted"/>
<organism evidence="1 2">
    <name type="scientific">Cricetulus griseus</name>
    <name type="common">Chinese hamster</name>
    <name type="synonym">Cricetulus barabensis griseus</name>
    <dbReference type="NCBI Taxonomy" id="10029"/>
    <lineage>
        <taxon>Eukaryota</taxon>
        <taxon>Metazoa</taxon>
        <taxon>Chordata</taxon>
        <taxon>Craniata</taxon>
        <taxon>Vertebrata</taxon>
        <taxon>Euteleostomi</taxon>
        <taxon>Mammalia</taxon>
        <taxon>Eutheria</taxon>
        <taxon>Euarchontoglires</taxon>
        <taxon>Glires</taxon>
        <taxon>Rodentia</taxon>
        <taxon>Myomorpha</taxon>
        <taxon>Muroidea</taxon>
        <taxon>Cricetidae</taxon>
        <taxon>Cricetinae</taxon>
        <taxon>Cricetulus</taxon>
    </lineage>
</organism>
<name>G3HI33_CRIGR</name>